<dbReference type="GO" id="GO:0016158">
    <property type="term" value="F:inositol hexakisphosphate 3-phosphatase activity"/>
    <property type="evidence" value="ECO:0007669"/>
    <property type="project" value="InterPro"/>
</dbReference>
<feature type="chain" id="PRO_5024921950" evidence="1">
    <location>
        <begin position="26"/>
        <end position="353"/>
    </location>
</feature>
<dbReference type="PROSITE" id="PS51662">
    <property type="entry name" value="BP_PHYTASE"/>
    <property type="match status" value="1"/>
</dbReference>
<reference evidence="3 4" key="1">
    <citation type="submission" date="2019-10" db="EMBL/GenBank/DDBJ databases">
        <authorList>
            <person name="Dong K."/>
        </authorList>
    </citation>
    <scope>NUCLEOTIDE SEQUENCE [LARGE SCALE GENOMIC DNA]</scope>
    <source>
        <strain evidence="4">dk4302</strain>
    </source>
</reference>
<dbReference type="KEGG" id="sphe:GFH32_13605"/>
<dbReference type="Proteomes" id="UP000326921">
    <property type="component" value="Chromosome"/>
</dbReference>
<dbReference type="Pfam" id="PF02333">
    <property type="entry name" value="Phytase"/>
    <property type="match status" value="1"/>
</dbReference>
<proteinExistence type="predicted"/>
<feature type="signal peptide" evidence="1">
    <location>
        <begin position="1"/>
        <end position="25"/>
    </location>
</feature>
<dbReference type="EMBL" id="CP045652">
    <property type="protein sequence ID" value="QGA27279.1"/>
    <property type="molecule type" value="Genomic_DNA"/>
</dbReference>
<accession>A0A5Q0QDI6</accession>
<protein>
    <submittedName>
        <fullName evidence="3">Phytase</fullName>
    </submittedName>
</protein>
<keyword evidence="1" id="KW-0732">Signal</keyword>
<evidence type="ECO:0000259" key="2">
    <source>
        <dbReference type="PROSITE" id="PS51662"/>
    </source>
</evidence>
<gene>
    <name evidence="3" type="ORF">GFH32_13605</name>
</gene>
<keyword evidence="4" id="KW-1185">Reference proteome</keyword>
<evidence type="ECO:0000313" key="4">
    <source>
        <dbReference type="Proteomes" id="UP000326921"/>
    </source>
</evidence>
<name>A0A5Q0QDI6_9SPHI</name>
<dbReference type="Gene3D" id="2.120.10.30">
    <property type="entry name" value="TolB, C-terminal domain"/>
    <property type="match status" value="1"/>
</dbReference>
<dbReference type="InterPro" id="IPR011042">
    <property type="entry name" value="6-blade_b-propeller_TolB-like"/>
</dbReference>
<dbReference type="AlphaFoldDB" id="A0A5Q0QDI6"/>
<dbReference type="RefSeq" id="WP_153512117.1">
    <property type="nucleotide sequence ID" value="NZ_CP045652.1"/>
</dbReference>
<evidence type="ECO:0000313" key="3">
    <source>
        <dbReference type="EMBL" id="QGA27279.1"/>
    </source>
</evidence>
<dbReference type="InterPro" id="IPR003431">
    <property type="entry name" value="B-propeller_Phytase"/>
</dbReference>
<evidence type="ECO:0000256" key="1">
    <source>
        <dbReference type="SAM" id="SignalP"/>
    </source>
</evidence>
<feature type="domain" description="BPP" evidence="2">
    <location>
        <begin position="22"/>
        <end position="349"/>
    </location>
</feature>
<sequence length="353" mass="38830">MKVTIIKLGFLVLLLNSCTPGGKLAEVASNALKPTVTTEQVPNDTDDPAIWVNPKDSTEVFVLGTDKHEKTGGLYLYDMDGKIVNKVTPLDRPNNVDIAYGFNLNGRIVDIAVVTERGADKIRVFTLPDLKPIDDGGIPVFEGEKERSPMGIALYTKPDSVGNKIQAIVGRKTGESGRYLFQYDLIDKGGVVIGKKVREFGKFEGGKEIEAIAVDDELGYVYYSDEGFGIHKYYADVFHGDMELTVFGTKDFKEDHEGIAIYQSTDSTGYIVVSNQQNNSFNIYPREGAKGNPNQHQRIAEVPVSAIECDGAEAISIPIGGKFPKGMLVAMSNGKVFHYYDWRSIQDSINVKK</sequence>
<dbReference type="SUPFAM" id="SSF50956">
    <property type="entry name" value="Thermostable phytase (3-phytase)"/>
    <property type="match status" value="1"/>
</dbReference>
<organism evidence="3 4">
    <name type="scientific">Sphingobacterium zhuxiongii</name>
    <dbReference type="NCBI Taxonomy" id="2662364"/>
    <lineage>
        <taxon>Bacteria</taxon>
        <taxon>Pseudomonadati</taxon>
        <taxon>Bacteroidota</taxon>
        <taxon>Sphingobacteriia</taxon>
        <taxon>Sphingobacteriales</taxon>
        <taxon>Sphingobacteriaceae</taxon>
        <taxon>Sphingobacterium</taxon>
    </lineage>
</organism>